<dbReference type="PANTHER" id="PTHR33339">
    <property type="entry name" value="LYSM DOMAIN-CONTAINING PROTEIN"/>
    <property type="match status" value="1"/>
</dbReference>
<comment type="caution">
    <text evidence="2">The sequence shown here is derived from an EMBL/GenBank/DDBJ whole genome shotgun (WGS) entry which is preliminary data.</text>
</comment>
<reference evidence="2" key="1">
    <citation type="submission" date="2023-01" db="EMBL/GenBank/DDBJ databases">
        <authorList>
            <person name="Van Ghelder C."/>
            <person name="Rancurel C."/>
        </authorList>
    </citation>
    <scope>NUCLEOTIDE SEQUENCE</scope>
    <source>
        <strain evidence="2">CNCM I-4278</strain>
    </source>
</reference>
<dbReference type="OrthoDB" id="2501761at2759"/>
<evidence type="ECO:0000313" key="2">
    <source>
        <dbReference type="EMBL" id="CAI6337943.1"/>
    </source>
</evidence>
<dbReference type="PANTHER" id="PTHR33339:SF1">
    <property type="entry name" value="LYSM DOMAIN-CONTAINING PROTEIN"/>
    <property type="match status" value="1"/>
</dbReference>
<proteinExistence type="predicted"/>
<gene>
    <name evidence="2" type="ORF">PDIGIT_LOCUS11062</name>
</gene>
<keyword evidence="3" id="KW-1185">Reference proteome</keyword>
<accession>A0A9W4UJT7</accession>
<dbReference type="Proteomes" id="UP001152607">
    <property type="component" value="Unassembled WGS sequence"/>
</dbReference>
<feature type="signal peptide" evidence="1">
    <location>
        <begin position="1"/>
        <end position="19"/>
    </location>
</feature>
<organism evidence="2 3">
    <name type="scientific">Periconia digitata</name>
    <dbReference type="NCBI Taxonomy" id="1303443"/>
    <lineage>
        <taxon>Eukaryota</taxon>
        <taxon>Fungi</taxon>
        <taxon>Dikarya</taxon>
        <taxon>Ascomycota</taxon>
        <taxon>Pezizomycotina</taxon>
        <taxon>Dothideomycetes</taxon>
        <taxon>Pleosporomycetidae</taxon>
        <taxon>Pleosporales</taxon>
        <taxon>Massarineae</taxon>
        <taxon>Periconiaceae</taxon>
        <taxon>Periconia</taxon>
    </lineage>
</organism>
<dbReference type="EMBL" id="CAOQHR010000007">
    <property type="protein sequence ID" value="CAI6337943.1"/>
    <property type="molecule type" value="Genomic_DNA"/>
</dbReference>
<dbReference type="AlphaFoldDB" id="A0A9W4UJT7"/>
<evidence type="ECO:0000256" key="1">
    <source>
        <dbReference type="SAM" id="SignalP"/>
    </source>
</evidence>
<keyword evidence="1" id="KW-0732">Signal</keyword>
<sequence length="116" mass="12373">MRFYHILSIGLAGLATTSPTPFPQGTGTGADSCASEALDPTTWTKLNIDDFLAEAAKNYTKTTTNNVQALASSFGAPNFFCGLDNFCNAGQPCLPIKLPAWYIPCAIYCRALVQMG</sequence>
<evidence type="ECO:0000313" key="3">
    <source>
        <dbReference type="Proteomes" id="UP001152607"/>
    </source>
</evidence>
<feature type="chain" id="PRO_5040879083" evidence="1">
    <location>
        <begin position="20"/>
        <end position="116"/>
    </location>
</feature>
<name>A0A9W4UJT7_9PLEO</name>
<protein>
    <submittedName>
        <fullName evidence="2">Uncharacterized protein</fullName>
    </submittedName>
</protein>